<feature type="transmembrane region" description="Helical" evidence="1">
    <location>
        <begin position="138"/>
        <end position="163"/>
    </location>
</feature>
<dbReference type="PANTHER" id="PTHR40089:SF1">
    <property type="entry name" value="ETHANOLAMINE PERMEASE EUTH-RELATED"/>
    <property type="match status" value="1"/>
</dbReference>
<name>A0A419A3X5_9RHOB</name>
<evidence type="ECO:0000313" key="3">
    <source>
        <dbReference type="Proteomes" id="UP000283587"/>
    </source>
</evidence>
<dbReference type="GO" id="GO:0005886">
    <property type="term" value="C:plasma membrane"/>
    <property type="evidence" value="ECO:0007669"/>
    <property type="project" value="TreeGrafter"/>
</dbReference>
<feature type="transmembrane region" description="Helical" evidence="1">
    <location>
        <begin position="45"/>
        <end position="67"/>
    </location>
</feature>
<accession>A0A419A3X5</accession>
<sequence>MAHIGTFVIYVIMASAVIGAIASIIDSESPLGREFNAGLHAIGHIFIPVAGIMAAIPYLSAFISAGVTPVFQVVNADPAMAATSIIAVDMGGYQLAHTLALSNEGWIMASITGFMAGATIIFTIPVGLAMLDRSDHQYMAVGIMCGVLSIPVGVLVSCLLLMAMQVGIRPDIDASGQPTHLLAMGMAEVLRNLAPLVVFCAALAAGLKLFPALMIRLFLGFGRIMYAAITLVLVFSIVEYFTGLFTAVFGHWGFAPIIADAEDQFRALEIAGYIGIMLCGAFPMVWMMNRFLQAPMRWIGDRLGLSPAGTAGLLAASANVLAMFRLIGDMPPRDKVLVISFAVCAAFMFGDHLAFSANFQPTIILPLLLGKLAGGIAGFALAVWVLASRGSGEVVAGAGPERPEA</sequence>
<feature type="transmembrane region" description="Helical" evidence="1">
    <location>
        <begin position="367"/>
        <end position="387"/>
    </location>
</feature>
<feature type="transmembrane region" description="Helical" evidence="1">
    <location>
        <begin position="304"/>
        <end position="324"/>
    </location>
</feature>
<gene>
    <name evidence="2" type="primary">eutH</name>
    <name evidence="2" type="ORF">D3P05_16435</name>
</gene>
<dbReference type="EMBL" id="QZEW01000077">
    <property type="protein sequence ID" value="RJL08227.1"/>
    <property type="molecule type" value="Genomic_DNA"/>
</dbReference>
<dbReference type="NCBIfam" id="NF011668">
    <property type="entry name" value="PRK15086.1-4"/>
    <property type="match status" value="1"/>
</dbReference>
<dbReference type="PIRSF" id="PIRSF019466">
    <property type="entry name" value="EutH"/>
    <property type="match status" value="1"/>
</dbReference>
<comment type="caution">
    <text evidence="2">The sequence shown here is derived from an EMBL/GenBank/DDBJ whole genome shotgun (WGS) entry which is preliminary data.</text>
</comment>
<proteinExistence type="predicted"/>
<dbReference type="RefSeq" id="WP_119899614.1">
    <property type="nucleotide sequence ID" value="NZ_QNRC01000010.1"/>
</dbReference>
<dbReference type="PANTHER" id="PTHR40089">
    <property type="entry name" value="ETHANOLAMINE UTILIZATION PROTEIN EUTH"/>
    <property type="match status" value="1"/>
</dbReference>
<dbReference type="InterPro" id="IPR007441">
    <property type="entry name" value="EutH"/>
</dbReference>
<keyword evidence="1" id="KW-0812">Transmembrane</keyword>
<feature type="transmembrane region" description="Helical" evidence="1">
    <location>
        <begin position="106"/>
        <end position="131"/>
    </location>
</feature>
<keyword evidence="1" id="KW-1133">Transmembrane helix</keyword>
<feature type="transmembrane region" description="Helical" evidence="1">
    <location>
        <begin position="7"/>
        <end position="25"/>
    </location>
</feature>
<feature type="transmembrane region" description="Helical" evidence="1">
    <location>
        <begin position="336"/>
        <end position="355"/>
    </location>
</feature>
<evidence type="ECO:0000256" key="1">
    <source>
        <dbReference type="SAM" id="Phobius"/>
    </source>
</evidence>
<dbReference type="GO" id="GO:0034228">
    <property type="term" value="F:ethanolamine transmembrane transporter activity"/>
    <property type="evidence" value="ECO:0007669"/>
    <property type="project" value="InterPro"/>
</dbReference>
<protein>
    <submittedName>
        <fullName evidence="2">Ethanolamine utilization protein EutH</fullName>
    </submittedName>
</protein>
<reference evidence="3" key="1">
    <citation type="submission" date="2018-09" db="EMBL/GenBank/DDBJ databases">
        <title>Paracoccus onubensis nov. sp. a moderate halophilic bacterium isolated from Gruta de las Maravillas (Aracena, Spain).</title>
        <authorList>
            <person name="Jurado V."/>
            <person name="Gutierrez-Patricio S."/>
            <person name="Gonzalez-Pimentel J.L."/>
            <person name="Miller A.Z."/>
            <person name="Laiz L."/>
            <person name="Saiz-Jimenez C."/>
        </authorList>
    </citation>
    <scope>NUCLEOTIDE SEQUENCE [LARGE SCALE GENOMIC DNA]</scope>
    <source>
        <strain evidence="3">DSM 26381</strain>
    </source>
</reference>
<dbReference type="AlphaFoldDB" id="A0A419A3X5"/>
<organism evidence="2 3">
    <name type="scientific">Paracoccus siganidrum</name>
    <dbReference type="NCBI Taxonomy" id="1276757"/>
    <lineage>
        <taxon>Bacteria</taxon>
        <taxon>Pseudomonadati</taxon>
        <taxon>Pseudomonadota</taxon>
        <taxon>Alphaproteobacteria</taxon>
        <taxon>Rhodobacterales</taxon>
        <taxon>Paracoccaceae</taxon>
        <taxon>Paracoccus</taxon>
    </lineage>
</organism>
<dbReference type="Pfam" id="PF04346">
    <property type="entry name" value="EutH"/>
    <property type="match status" value="1"/>
</dbReference>
<dbReference type="Proteomes" id="UP000283587">
    <property type="component" value="Unassembled WGS sequence"/>
</dbReference>
<evidence type="ECO:0000313" key="2">
    <source>
        <dbReference type="EMBL" id="RJL08227.1"/>
    </source>
</evidence>
<feature type="transmembrane region" description="Helical" evidence="1">
    <location>
        <begin position="270"/>
        <end position="292"/>
    </location>
</feature>
<keyword evidence="1" id="KW-0472">Membrane</keyword>
<keyword evidence="3" id="KW-1185">Reference proteome</keyword>
<feature type="transmembrane region" description="Helical" evidence="1">
    <location>
        <begin position="193"/>
        <end position="219"/>
    </location>
</feature>
<feature type="transmembrane region" description="Helical" evidence="1">
    <location>
        <begin position="226"/>
        <end position="250"/>
    </location>
</feature>
<feature type="transmembrane region" description="Helical" evidence="1">
    <location>
        <begin position="79"/>
        <end position="100"/>
    </location>
</feature>
<dbReference type="OrthoDB" id="9778282at2"/>